<dbReference type="Proteomes" id="UP000518315">
    <property type="component" value="Unassembled WGS sequence"/>
</dbReference>
<evidence type="ECO:0000313" key="3">
    <source>
        <dbReference type="Proteomes" id="UP000518315"/>
    </source>
</evidence>
<protein>
    <submittedName>
        <fullName evidence="2">Uncharacterized protein</fullName>
    </submittedName>
</protein>
<comment type="caution">
    <text evidence="2">The sequence shown here is derived from an EMBL/GenBank/DDBJ whole genome shotgun (WGS) entry which is preliminary data.</text>
</comment>
<evidence type="ECO:0000313" key="2">
    <source>
        <dbReference type="EMBL" id="MBB3135952.1"/>
    </source>
</evidence>
<proteinExistence type="predicted"/>
<accession>A0A4R0CXI5</accession>
<name>A0A4R0CXI5_9HYPH</name>
<keyword evidence="3" id="KW-1185">Reference proteome</keyword>
<gene>
    <name evidence="2" type="ORF">FHS26_003699</name>
</gene>
<feature type="region of interest" description="Disordered" evidence="1">
    <location>
        <begin position="202"/>
        <end position="226"/>
    </location>
</feature>
<organism evidence="2 3">
    <name type="scientific">Rhizobium pisi</name>
    <dbReference type="NCBI Taxonomy" id="574561"/>
    <lineage>
        <taxon>Bacteria</taxon>
        <taxon>Pseudomonadati</taxon>
        <taxon>Pseudomonadota</taxon>
        <taxon>Alphaproteobacteria</taxon>
        <taxon>Hyphomicrobiales</taxon>
        <taxon>Rhizobiaceae</taxon>
        <taxon>Rhizobium/Agrobacterium group</taxon>
        <taxon>Rhizobium</taxon>
    </lineage>
</organism>
<evidence type="ECO:0000256" key="1">
    <source>
        <dbReference type="SAM" id="MobiDB-lite"/>
    </source>
</evidence>
<reference evidence="2 3" key="1">
    <citation type="submission" date="2020-08" db="EMBL/GenBank/DDBJ databases">
        <title>Genomic Encyclopedia of Type Strains, Phase III (KMG-III): the genomes of soil and plant-associated and newly described type strains.</title>
        <authorList>
            <person name="Whitman W."/>
        </authorList>
    </citation>
    <scope>NUCLEOTIDE SEQUENCE [LARGE SCALE GENOMIC DNA]</scope>
    <source>
        <strain evidence="2 3">CECT 4113</strain>
    </source>
</reference>
<dbReference type="OrthoDB" id="6792909at2"/>
<dbReference type="EMBL" id="JACHXH010000012">
    <property type="protein sequence ID" value="MBB3135952.1"/>
    <property type="molecule type" value="Genomic_DNA"/>
</dbReference>
<dbReference type="AlphaFoldDB" id="A0A4R0CXI5"/>
<dbReference type="RefSeq" id="WP_125846484.1">
    <property type="nucleotide sequence ID" value="NZ_JACHXH010000012.1"/>
</dbReference>
<sequence>MSKNRLLPTLAELWQISFPGPENILKEPSFLRLQELCSSGYDAGSPGFSLSNALGAPFALPEKAARFSLPVDCAAERLDPALRSAQPEMRHLVPLDMADDLPELRFGNCEVRRFTETELAEIFDAPRIARTTRGHQIDLAGFSDFQRLLIREAVDLKDEPEKRAMPWMYGSLDRDFGQIDPHKPTFPGRGRNRPRLPHDRALGGMGGHARSRSIRVPGAVGAYGQR</sequence>